<keyword evidence="2" id="KW-1003">Cell membrane</keyword>
<keyword evidence="4 6" id="KW-1133">Transmembrane helix</keyword>
<accession>A0A1G6PIQ4</accession>
<dbReference type="GO" id="GO:0005886">
    <property type="term" value="C:plasma membrane"/>
    <property type="evidence" value="ECO:0007669"/>
    <property type="project" value="UniProtKB-SubCell"/>
</dbReference>
<dbReference type="RefSeq" id="WP_143009551.1">
    <property type="nucleotide sequence ID" value="NZ_FMZH01000003.1"/>
</dbReference>
<sequence>MKKSLIILLLLIAALLYHIIISIDFFSALLQTVQKGSPFYLTNYIFPIILLFNLLGILIFAFSNYKRTALLRIVLLYFIFSQMFFFLIRILNAVSEDQDLILKIEIRHFTMWIVAIGLNTYILLYLQKQLKPKLTKHNNEFEFTGVSKMQRLLHRIVDIIFVFCFLYYNIDFIDRIIFVLTKSENSFLSTIGYIFNYQDRIYLPVYFSLFFYYLISEGIFNTSMGKIILGNTIVDEIAGRPNTKQRIGRTFARLIPFEALSFIFLYRGWHDSITETYVVKTDKSSKNENE</sequence>
<evidence type="ECO:0000313" key="9">
    <source>
        <dbReference type="Proteomes" id="UP000199455"/>
    </source>
</evidence>
<gene>
    <name evidence="8" type="ORF">SAMN04488024_10351</name>
</gene>
<feature type="domain" description="RDD" evidence="7">
    <location>
        <begin position="149"/>
        <end position="266"/>
    </location>
</feature>
<evidence type="ECO:0000256" key="5">
    <source>
        <dbReference type="ARBA" id="ARBA00023136"/>
    </source>
</evidence>
<evidence type="ECO:0000256" key="6">
    <source>
        <dbReference type="SAM" id="Phobius"/>
    </source>
</evidence>
<keyword evidence="5 6" id="KW-0472">Membrane</keyword>
<evidence type="ECO:0000256" key="2">
    <source>
        <dbReference type="ARBA" id="ARBA00022475"/>
    </source>
</evidence>
<keyword evidence="9" id="KW-1185">Reference proteome</keyword>
<evidence type="ECO:0000256" key="4">
    <source>
        <dbReference type="ARBA" id="ARBA00022989"/>
    </source>
</evidence>
<comment type="subcellular location">
    <subcellularLocation>
        <location evidence="1">Cell membrane</location>
        <topology evidence="1">Multi-pass membrane protein</topology>
    </subcellularLocation>
</comment>
<feature type="transmembrane region" description="Helical" evidence="6">
    <location>
        <begin position="74"/>
        <end position="94"/>
    </location>
</feature>
<dbReference type="Pfam" id="PF06271">
    <property type="entry name" value="RDD"/>
    <property type="match status" value="1"/>
</dbReference>
<protein>
    <recommendedName>
        <fullName evidence="7">RDD domain-containing protein</fullName>
    </recommendedName>
</protein>
<evidence type="ECO:0000259" key="7">
    <source>
        <dbReference type="Pfam" id="PF06271"/>
    </source>
</evidence>
<dbReference type="PANTHER" id="PTHR36115">
    <property type="entry name" value="PROLINE-RICH ANTIGEN HOMOLOG-RELATED"/>
    <property type="match status" value="1"/>
</dbReference>
<dbReference type="AlphaFoldDB" id="A0A1G6PIQ4"/>
<keyword evidence="3 6" id="KW-0812">Transmembrane</keyword>
<feature type="transmembrane region" description="Helical" evidence="6">
    <location>
        <begin position="156"/>
        <end position="181"/>
    </location>
</feature>
<dbReference type="PANTHER" id="PTHR36115:SF4">
    <property type="entry name" value="MEMBRANE PROTEIN"/>
    <property type="match status" value="1"/>
</dbReference>
<dbReference type="Proteomes" id="UP000199455">
    <property type="component" value="Unassembled WGS sequence"/>
</dbReference>
<reference evidence="9" key="1">
    <citation type="submission" date="2016-10" db="EMBL/GenBank/DDBJ databases">
        <authorList>
            <person name="Varghese N."/>
            <person name="Submissions S."/>
        </authorList>
    </citation>
    <scope>NUCLEOTIDE SEQUENCE [LARGE SCALE GENOMIC DNA]</scope>
    <source>
        <strain evidence="9">DSM 18609</strain>
    </source>
</reference>
<dbReference type="InterPro" id="IPR051791">
    <property type="entry name" value="Pra-immunoreactive"/>
</dbReference>
<feature type="transmembrane region" description="Helical" evidence="6">
    <location>
        <begin position="201"/>
        <end position="220"/>
    </location>
</feature>
<evidence type="ECO:0000313" key="8">
    <source>
        <dbReference type="EMBL" id="SDC79406.1"/>
    </source>
</evidence>
<organism evidence="8 9">
    <name type="scientific">Pedobacter soli</name>
    <dbReference type="NCBI Taxonomy" id="390242"/>
    <lineage>
        <taxon>Bacteria</taxon>
        <taxon>Pseudomonadati</taxon>
        <taxon>Bacteroidota</taxon>
        <taxon>Sphingobacteriia</taxon>
        <taxon>Sphingobacteriales</taxon>
        <taxon>Sphingobacteriaceae</taxon>
        <taxon>Pedobacter</taxon>
    </lineage>
</organism>
<evidence type="ECO:0000256" key="3">
    <source>
        <dbReference type="ARBA" id="ARBA00022692"/>
    </source>
</evidence>
<feature type="transmembrane region" description="Helical" evidence="6">
    <location>
        <begin position="106"/>
        <end position="126"/>
    </location>
</feature>
<name>A0A1G6PIQ4_9SPHI</name>
<dbReference type="EMBL" id="FMZH01000003">
    <property type="protein sequence ID" value="SDC79406.1"/>
    <property type="molecule type" value="Genomic_DNA"/>
</dbReference>
<dbReference type="InterPro" id="IPR010432">
    <property type="entry name" value="RDD"/>
</dbReference>
<evidence type="ECO:0000256" key="1">
    <source>
        <dbReference type="ARBA" id="ARBA00004651"/>
    </source>
</evidence>
<proteinExistence type="predicted"/>
<dbReference type="STRING" id="390242.SAMN04488024_10351"/>
<feature type="transmembrane region" description="Helical" evidence="6">
    <location>
        <begin position="44"/>
        <end position="62"/>
    </location>
</feature>